<dbReference type="PANTHER" id="PTHR23407">
    <property type="entry name" value="ATPASE INHIBITOR/5-FORMYLTETRAHYDROFOLATE CYCLO-LIGASE"/>
    <property type="match status" value="1"/>
</dbReference>
<dbReference type="SUPFAM" id="SSF100950">
    <property type="entry name" value="NagB/RpiA/CoA transferase-like"/>
    <property type="match status" value="1"/>
</dbReference>
<dbReference type="EC" id="6.3.3.2" evidence="5"/>
<comment type="similarity">
    <text evidence="1">Belongs to the 5-formyltetrahydrofolate cyclo-ligase family.</text>
</comment>
<reference evidence="8" key="1">
    <citation type="submission" date="2021-05" db="EMBL/GenBank/DDBJ databases">
        <authorList>
            <person name="Alioto T."/>
            <person name="Alioto T."/>
            <person name="Gomez Garrido J."/>
        </authorList>
    </citation>
    <scope>NUCLEOTIDE SEQUENCE</scope>
</reference>
<evidence type="ECO:0000256" key="2">
    <source>
        <dbReference type="ARBA" id="ARBA00022741"/>
    </source>
</evidence>
<evidence type="ECO:0000313" key="8">
    <source>
        <dbReference type="EMBL" id="CAG6642458.1"/>
    </source>
</evidence>
<accession>A0A8D8R1A7</accession>
<dbReference type="AlphaFoldDB" id="A0A8D8R1A7"/>
<keyword evidence="7" id="KW-0732">Signal</keyword>
<organism evidence="8">
    <name type="scientific">Cacopsylla melanoneura</name>
    <dbReference type="NCBI Taxonomy" id="428564"/>
    <lineage>
        <taxon>Eukaryota</taxon>
        <taxon>Metazoa</taxon>
        <taxon>Ecdysozoa</taxon>
        <taxon>Arthropoda</taxon>
        <taxon>Hexapoda</taxon>
        <taxon>Insecta</taxon>
        <taxon>Pterygota</taxon>
        <taxon>Neoptera</taxon>
        <taxon>Paraneoptera</taxon>
        <taxon>Hemiptera</taxon>
        <taxon>Sternorrhyncha</taxon>
        <taxon>Psylloidea</taxon>
        <taxon>Psyllidae</taxon>
        <taxon>Psyllinae</taxon>
        <taxon>Cacopsylla</taxon>
    </lineage>
</organism>
<sequence length="334" mass="38754">MLRSSNGFFNKSNSNLVCVCFILISVLVNFNVGSEEESPWKINPMLWTTASTSKPSIGKSILNLFRLGVRNIVTYTQRKMQTRTIVQRFLNHPFYNESKRVAIFLNRPDEVKTRKLIRLILKSGRKVFLPWYEANSSSMKLLQMINIYDIKRYTKENKDGILQFTNPENRTEAMESGGLDLVVLPGMAFSLDGKRLGRGNNDLYPNYLNELKKMSPHYRTMGLAFKCQVVYDFPLYNNCIVVDHIVHSYKVYNPAAQIIDLIDPFGNHTHYNEYLKFKPRNSSIPRIKNATMKRLYKKYKKAKNKKATNKTKKNKKSKKKKSKNNTNNKKPKSG</sequence>
<dbReference type="EMBL" id="HBUF01122550">
    <property type="protein sequence ID" value="CAG6642458.1"/>
    <property type="molecule type" value="Transcribed_RNA"/>
</dbReference>
<dbReference type="GO" id="GO:0035999">
    <property type="term" value="P:tetrahydrofolate interconversion"/>
    <property type="evidence" value="ECO:0007669"/>
    <property type="project" value="TreeGrafter"/>
</dbReference>
<feature type="region of interest" description="Disordered" evidence="6">
    <location>
        <begin position="296"/>
        <end position="334"/>
    </location>
</feature>
<dbReference type="InterPro" id="IPR024185">
    <property type="entry name" value="FTHF_cligase-like_sf"/>
</dbReference>
<dbReference type="InterPro" id="IPR037171">
    <property type="entry name" value="NagB/RpiA_transferase-like"/>
</dbReference>
<evidence type="ECO:0000256" key="5">
    <source>
        <dbReference type="ARBA" id="ARBA00038966"/>
    </source>
</evidence>
<keyword evidence="2" id="KW-0547">Nucleotide-binding</keyword>
<evidence type="ECO:0000256" key="1">
    <source>
        <dbReference type="ARBA" id="ARBA00010638"/>
    </source>
</evidence>
<comment type="catalytic activity">
    <reaction evidence="4">
        <text>(6S)-5-formyl-5,6,7,8-tetrahydrofolate + ATP = (6R)-5,10-methenyltetrahydrofolate + ADP + phosphate</text>
        <dbReference type="Rhea" id="RHEA:10488"/>
        <dbReference type="ChEBI" id="CHEBI:30616"/>
        <dbReference type="ChEBI" id="CHEBI:43474"/>
        <dbReference type="ChEBI" id="CHEBI:57455"/>
        <dbReference type="ChEBI" id="CHEBI:57457"/>
        <dbReference type="ChEBI" id="CHEBI:456216"/>
        <dbReference type="EC" id="6.3.3.2"/>
    </reaction>
</comment>
<evidence type="ECO:0000256" key="4">
    <source>
        <dbReference type="ARBA" id="ARBA00036539"/>
    </source>
</evidence>
<evidence type="ECO:0000256" key="6">
    <source>
        <dbReference type="SAM" id="MobiDB-lite"/>
    </source>
</evidence>
<dbReference type="PANTHER" id="PTHR23407:SF1">
    <property type="entry name" value="5-FORMYLTETRAHYDROFOLATE CYCLO-LIGASE"/>
    <property type="match status" value="1"/>
</dbReference>
<evidence type="ECO:0000256" key="7">
    <source>
        <dbReference type="SAM" id="SignalP"/>
    </source>
</evidence>
<dbReference type="Pfam" id="PF01812">
    <property type="entry name" value="5-FTHF_cyc-lig"/>
    <property type="match status" value="1"/>
</dbReference>
<dbReference type="GO" id="GO:0009396">
    <property type="term" value="P:folic acid-containing compound biosynthetic process"/>
    <property type="evidence" value="ECO:0007669"/>
    <property type="project" value="TreeGrafter"/>
</dbReference>
<dbReference type="Gene3D" id="3.40.50.10420">
    <property type="entry name" value="NagB/RpiA/CoA transferase-like"/>
    <property type="match status" value="1"/>
</dbReference>
<dbReference type="GO" id="GO:0030272">
    <property type="term" value="F:5-formyltetrahydrofolate cyclo-ligase activity"/>
    <property type="evidence" value="ECO:0007669"/>
    <property type="project" value="UniProtKB-EC"/>
</dbReference>
<feature type="signal peptide" evidence="7">
    <location>
        <begin position="1"/>
        <end position="33"/>
    </location>
</feature>
<keyword evidence="3" id="KW-0067">ATP-binding</keyword>
<keyword evidence="8" id="KW-0436">Ligase</keyword>
<proteinExistence type="inferred from homology"/>
<dbReference type="InterPro" id="IPR002698">
    <property type="entry name" value="FTHF_cligase"/>
</dbReference>
<dbReference type="GO" id="GO:0005524">
    <property type="term" value="F:ATP binding"/>
    <property type="evidence" value="ECO:0007669"/>
    <property type="project" value="UniProtKB-KW"/>
</dbReference>
<feature type="chain" id="PRO_5034405436" description="5-formyltetrahydrofolate cyclo-ligase" evidence="7">
    <location>
        <begin position="34"/>
        <end position="334"/>
    </location>
</feature>
<protein>
    <recommendedName>
        <fullName evidence="5">5-formyltetrahydrofolate cyclo-ligase</fullName>
        <ecNumber evidence="5">6.3.3.2</ecNumber>
    </recommendedName>
</protein>
<name>A0A8D8R1A7_9HEMI</name>
<evidence type="ECO:0000256" key="3">
    <source>
        <dbReference type="ARBA" id="ARBA00022840"/>
    </source>
</evidence>